<dbReference type="OrthoDB" id="9803706at2"/>
<dbReference type="InterPro" id="IPR029045">
    <property type="entry name" value="ClpP/crotonase-like_dom_sf"/>
</dbReference>
<keyword evidence="5" id="KW-1185">Reference proteome</keyword>
<dbReference type="PANTHER" id="PTHR22855">
    <property type="entry name" value="ACETYL, PROPIONYL, PYRUVATE, AND GLUTACONYL CARBOXYLASE-RELATED"/>
    <property type="match status" value="1"/>
</dbReference>
<protein>
    <submittedName>
        <fullName evidence="4">Acetyl-CoA carboxylase, carboxyltransferase component</fullName>
    </submittedName>
</protein>
<evidence type="ECO:0000313" key="4">
    <source>
        <dbReference type="EMBL" id="SDC23121.1"/>
    </source>
</evidence>
<dbReference type="PROSITE" id="PS50989">
    <property type="entry name" value="COA_CT_CTER"/>
    <property type="match status" value="1"/>
</dbReference>
<name>A0A1G6JWW9_9BACI</name>
<dbReference type="Pfam" id="PF01039">
    <property type="entry name" value="Carboxyl_trans"/>
    <property type="match status" value="1"/>
</dbReference>
<dbReference type="STRING" id="1464122.SAMN05421737_106116"/>
<keyword evidence="4" id="KW-0808">Transferase</keyword>
<sequence length="509" mass="55535">MTVEQMRNEKKKQIEQGGKAHYHEQNAEKGKLFVRERLRLLLDDDLTCEDGLFANSEAEGLPADGVVCGMGTIGGKPVCVMANDSTVKAGSWGARTVEKIIRIQETAEKLHVPMLYLVDSAGARITDQVEMFPGRRGAGKIFHNQVKLSGRIPQVCILFGPSAAGGAYIPAFCDVVIMVDGNASMYLGSPRMAQMVIGENVTLEEMGGASMHCSVSGCGDILAANEQEAIEKARAYLRYMPKSYEEQPARETPRPPAELPGTIESLIPANQNAPFNMYDFLDRLVDEESFFEIKALFAPELITGFAHLDGRVIGIVANQPKAKGGVLFHDSADKAARFITLCDAYHIPLLFLADIPGFMIGTKVERAGIIRHGAKMISAMAEATVPKISVVVRKAYGAGLYAMAGPAFDPDCCLALPQAQIAVMGPEAAVNAVYAKKIAELPEADRAAFIAEKREEYKANIDVYRLASELVIDGIVNGNDLRAELINRFRLYEHKNVTFTERKHPVYPV</sequence>
<dbReference type="InterPro" id="IPR011763">
    <property type="entry name" value="COA_CT_C"/>
</dbReference>
<dbReference type="RefSeq" id="WP_090775734.1">
    <property type="nucleotide sequence ID" value="NZ_FMYM01000006.1"/>
</dbReference>
<feature type="compositionally biased region" description="Basic and acidic residues" evidence="1">
    <location>
        <begin position="1"/>
        <end position="14"/>
    </location>
</feature>
<dbReference type="GO" id="GO:0004485">
    <property type="term" value="F:methylcrotonoyl-CoA carboxylase activity"/>
    <property type="evidence" value="ECO:0007669"/>
    <property type="project" value="TreeGrafter"/>
</dbReference>
<dbReference type="Proteomes" id="UP000242662">
    <property type="component" value="Unassembled WGS sequence"/>
</dbReference>
<dbReference type="AlphaFoldDB" id="A0A1G6JWW9"/>
<organism evidence="4 5">
    <name type="scientific">Shouchella lonarensis</name>
    <dbReference type="NCBI Taxonomy" id="1464122"/>
    <lineage>
        <taxon>Bacteria</taxon>
        <taxon>Bacillati</taxon>
        <taxon>Bacillota</taxon>
        <taxon>Bacilli</taxon>
        <taxon>Bacillales</taxon>
        <taxon>Bacillaceae</taxon>
        <taxon>Shouchella</taxon>
    </lineage>
</organism>
<accession>A0A1G6JWW9</accession>
<feature type="domain" description="CoA carboxyltransferase C-terminal" evidence="3">
    <location>
        <begin position="249"/>
        <end position="509"/>
    </location>
</feature>
<dbReference type="GO" id="GO:1905202">
    <property type="term" value="C:methylcrotonoyl-CoA carboxylase complex"/>
    <property type="evidence" value="ECO:0007669"/>
    <property type="project" value="TreeGrafter"/>
</dbReference>
<evidence type="ECO:0000259" key="3">
    <source>
        <dbReference type="PROSITE" id="PS50989"/>
    </source>
</evidence>
<dbReference type="InterPro" id="IPR011762">
    <property type="entry name" value="COA_CT_N"/>
</dbReference>
<evidence type="ECO:0000313" key="5">
    <source>
        <dbReference type="Proteomes" id="UP000242662"/>
    </source>
</evidence>
<gene>
    <name evidence="4" type="ORF">SAMN05421737_106116</name>
</gene>
<dbReference type="Gene3D" id="3.90.226.10">
    <property type="entry name" value="2-enoyl-CoA Hydratase, Chain A, domain 1"/>
    <property type="match status" value="2"/>
</dbReference>
<dbReference type="InterPro" id="IPR034733">
    <property type="entry name" value="AcCoA_carboxyl_beta"/>
</dbReference>
<dbReference type="SUPFAM" id="SSF52096">
    <property type="entry name" value="ClpP/crotonase"/>
    <property type="match status" value="2"/>
</dbReference>
<dbReference type="GO" id="GO:0016740">
    <property type="term" value="F:transferase activity"/>
    <property type="evidence" value="ECO:0007669"/>
    <property type="project" value="UniProtKB-KW"/>
</dbReference>
<feature type="region of interest" description="Disordered" evidence="1">
    <location>
        <begin position="1"/>
        <end position="23"/>
    </location>
</feature>
<dbReference type="PANTHER" id="PTHR22855:SF13">
    <property type="entry name" value="METHYLCROTONOYL-COA CARBOXYLASE BETA CHAIN, MITOCHONDRIAL"/>
    <property type="match status" value="1"/>
</dbReference>
<dbReference type="PROSITE" id="PS50980">
    <property type="entry name" value="COA_CT_NTER"/>
    <property type="match status" value="1"/>
</dbReference>
<feature type="domain" description="CoA carboxyltransferase N-terminal" evidence="2">
    <location>
        <begin position="1"/>
        <end position="252"/>
    </location>
</feature>
<evidence type="ECO:0000256" key="1">
    <source>
        <dbReference type="SAM" id="MobiDB-lite"/>
    </source>
</evidence>
<dbReference type="EMBL" id="FMYM01000006">
    <property type="protein sequence ID" value="SDC23121.1"/>
    <property type="molecule type" value="Genomic_DNA"/>
</dbReference>
<dbReference type="InterPro" id="IPR045190">
    <property type="entry name" value="MCCB/AccD1-like"/>
</dbReference>
<dbReference type="FunFam" id="3.90.226.10:FF:000041">
    <property type="entry name" value="Propionyl-CoA carboxylase subunit beta"/>
    <property type="match status" value="1"/>
</dbReference>
<evidence type="ECO:0000259" key="2">
    <source>
        <dbReference type="PROSITE" id="PS50980"/>
    </source>
</evidence>
<dbReference type="GO" id="GO:0006552">
    <property type="term" value="P:L-leucine catabolic process"/>
    <property type="evidence" value="ECO:0007669"/>
    <property type="project" value="TreeGrafter"/>
</dbReference>
<reference evidence="5" key="1">
    <citation type="submission" date="2016-09" db="EMBL/GenBank/DDBJ databases">
        <authorList>
            <person name="Varghese N."/>
            <person name="Submissions S."/>
        </authorList>
    </citation>
    <scope>NUCLEOTIDE SEQUENCE [LARGE SCALE GENOMIC DNA]</scope>
    <source>
        <strain evidence="5">25nlg</strain>
    </source>
</reference>
<proteinExistence type="predicted"/>